<organism evidence="1 2">
    <name type="scientific">Phytophthora fragariae</name>
    <dbReference type="NCBI Taxonomy" id="53985"/>
    <lineage>
        <taxon>Eukaryota</taxon>
        <taxon>Sar</taxon>
        <taxon>Stramenopiles</taxon>
        <taxon>Oomycota</taxon>
        <taxon>Peronosporomycetes</taxon>
        <taxon>Peronosporales</taxon>
        <taxon>Peronosporaceae</taxon>
        <taxon>Phytophthora</taxon>
    </lineage>
</organism>
<reference evidence="1 2" key="1">
    <citation type="submission" date="2018-08" db="EMBL/GenBank/DDBJ databases">
        <title>Genomic investigation of the strawberry pathogen Phytophthora fragariae indicates pathogenicity is determined by transcriptional variation in three key races.</title>
        <authorList>
            <person name="Adams T.M."/>
            <person name="Armitage A.D."/>
            <person name="Sobczyk M.K."/>
            <person name="Bates H.J."/>
            <person name="Dunwell J.M."/>
            <person name="Nellist C.F."/>
            <person name="Harrison R.J."/>
        </authorList>
    </citation>
    <scope>NUCLEOTIDE SEQUENCE [LARGE SCALE GENOMIC DNA]</scope>
    <source>
        <strain evidence="1 2">NOV-71</strain>
    </source>
</reference>
<evidence type="ECO:0000313" key="1">
    <source>
        <dbReference type="EMBL" id="KAE9057070.1"/>
    </source>
</evidence>
<gene>
    <name evidence="1" type="ORF">PF007_g31771</name>
</gene>
<dbReference type="AlphaFoldDB" id="A0A6A3PRQ5"/>
<dbReference type="EMBL" id="QXFZ01007370">
    <property type="protein sequence ID" value="KAE9057070.1"/>
    <property type="molecule type" value="Genomic_DNA"/>
</dbReference>
<sequence length="207" mass="21275">MTDFPCSLSMSASVNWTTPSSAASTRRTTPASITATAARFTSASVGDVASFAYGVGLRYASDTAFALKTCATAGHAAASTSSCTARSASSRFVRPVRATLVFSAAGSNVSTHFASLVLEPLISFGPGPMAGSSSASFASSSPMVAAIAAGPRDSASATWFSLPGRYPMSKSYSCKVRAHLCNRPAGSLVVINHFRVTWSVTILNLLP</sequence>
<comment type="caution">
    <text evidence="1">The sequence shown here is derived from an EMBL/GenBank/DDBJ whole genome shotgun (WGS) entry which is preliminary data.</text>
</comment>
<proteinExistence type="predicted"/>
<accession>A0A6A3PRQ5</accession>
<protein>
    <submittedName>
        <fullName evidence="1">Uncharacterized protein</fullName>
    </submittedName>
</protein>
<dbReference type="Proteomes" id="UP000441208">
    <property type="component" value="Unassembled WGS sequence"/>
</dbReference>
<evidence type="ECO:0000313" key="2">
    <source>
        <dbReference type="Proteomes" id="UP000441208"/>
    </source>
</evidence>
<name>A0A6A3PRQ5_9STRA</name>